<dbReference type="Proteomes" id="UP001172386">
    <property type="component" value="Unassembled WGS sequence"/>
</dbReference>
<accession>A0ACC2ZVD3</accession>
<evidence type="ECO:0000313" key="2">
    <source>
        <dbReference type="Proteomes" id="UP001172386"/>
    </source>
</evidence>
<keyword evidence="2" id="KW-1185">Reference proteome</keyword>
<sequence>MAKIEVREHTLKLPSTNVDYDLGGANGIGKTAACMFHEYGAKVVIGDLATSAGEKLAAQLGERALFQTMDVDDWVSQRNLFDAAMQAFGSIDVVCANVAIPEKENWLFEDKLDADGRLAEPDLKLIDVNLKGVMRSCKLAMHYFRKNSIPGGAIVITGFAASSVPVFSEIRDSDTYESKHALLGLMRSLAVVGRPLGIRTNMVAPWLTG</sequence>
<reference evidence="1" key="1">
    <citation type="submission" date="2022-10" db="EMBL/GenBank/DDBJ databases">
        <title>Culturing micro-colonial fungi from biological soil crusts in the Mojave desert and describing Neophaeococcomyces mojavensis, and introducing the new genera and species Taxawa tesnikishii.</title>
        <authorList>
            <person name="Kurbessoian T."/>
            <person name="Stajich J.E."/>
        </authorList>
    </citation>
    <scope>NUCLEOTIDE SEQUENCE</scope>
    <source>
        <strain evidence="1">JES_112</strain>
    </source>
</reference>
<comment type="caution">
    <text evidence="1">The sequence shown here is derived from an EMBL/GenBank/DDBJ whole genome shotgun (WGS) entry which is preliminary data.</text>
</comment>
<protein>
    <submittedName>
        <fullName evidence="1">Uncharacterized protein</fullName>
    </submittedName>
</protein>
<organism evidence="1 2">
    <name type="scientific">Neophaeococcomyces mojaviensis</name>
    <dbReference type="NCBI Taxonomy" id="3383035"/>
    <lineage>
        <taxon>Eukaryota</taxon>
        <taxon>Fungi</taxon>
        <taxon>Dikarya</taxon>
        <taxon>Ascomycota</taxon>
        <taxon>Pezizomycotina</taxon>
        <taxon>Eurotiomycetes</taxon>
        <taxon>Chaetothyriomycetidae</taxon>
        <taxon>Chaetothyriales</taxon>
        <taxon>Chaetothyriales incertae sedis</taxon>
        <taxon>Neophaeococcomyces</taxon>
    </lineage>
</organism>
<evidence type="ECO:0000313" key="1">
    <source>
        <dbReference type="EMBL" id="KAJ9651506.1"/>
    </source>
</evidence>
<gene>
    <name evidence="1" type="ORF">H2198_009203</name>
</gene>
<name>A0ACC2ZVD3_9EURO</name>
<proteinExistence type="predicted"/>
<dbReference type="EMBL" id="JAPDRQ010000252">
    <property type="protein sequence ID" value="KAJ9651506.1"/>
    <property type="molecule type" value="Genomic_DNA"/>
</dbReference>